<organism evidence="1 2">
    <name type="scientific">Caerostris extrusa</name>
    <name type="common">Bark spider</name>
    <name type="synonym">Caerostris bankana</name>
    <dbReference type="NCBI Taxonomy" id="172846"/>
    <lineage>
        <taxon>Eukaryota</taxon>
        <taxon>Metazoa</taxon>
        <taxon>Ecdysozoa</taxon>
        <taxon>Arthropoda</taxon>
        <taxon>Chelicerata</taxon>
        <taxon>Arachnida</taxon>
        <taxon>Araneae</taxon>
        <taxon>Araneomorphae</taxon>
        <taxon>Entelegynae</taxon>
        <taxon>Araneoidea</taxon>
        <taxon>Araneidae</taxon>
        <taxon>Caerostris</taxon>
    </lineage>
</organism>
<comment type="caution">
    <text evidence="1">The sequence shown here is derived from an EMBL/GenBank/DDBJ whole genome shotgun (WGS) entry which is preliminary data.</text>
</comment>
<evidence type="ECO:0000313" key="2">
    <source>
        <dbReference type="Proteomes" id="UP001054945"/>
    </source>
</evidence>
<reference evidence="1 2" key="1">
    <citation type="submission" date="2021-06" db="EMBL/GenBank/DDBJ databases">
        <title>Caerostris extrusa draft genome.</title>
        <authorList>
            <person name="Kono N."/>
            <person name="Arakawa K."/>
        </authorList>
    </citation>
    <scope>NUCLEOTIDE SEQUENCE [LARGE SCALE GENOMIC DNA]</scope>
</reference>
<proteinExistence type="predicted"/>
<keyword evidence="2" id="KW-1185">Reference proteome</keyword>
<dbReference type="Proteomes" id="UP001054945">
    <property type="component" value="Unassembled WGS sequence"/>
</dbReference>
<protein>
    <submittedName>
        <fullName evidence="1">Uncharacterized protein</fullName>
    </submittedName>
</protein>
<accession>A0AAV4XFE6</accession>
<dbReference type="AlphaFoldDB" id="A0AAV4XFE6"/>
<gene>
    <name evidence="1" type="ORF">CEXT_246481</name>
</gene>
<evidence type="ECO:0000313" key="1">
    <source>
        <dbReference type="EMBL" id="GIY92759.1"/>
    </source>
</evidence>
<dbReference type="EMBL" id="BPLR01000193">
    <property type="protein sequence ID" value="GIY92759.1"/>
    <property type="molecule type" value="Genomic_DNA"/>
</dbReference>
<name>A0AAV4XFE6_CAEEX</name>
<sequence>MRRIFHNPVPMATGIRLPSLGIPPLMITVSPGRGGVEGDEKKKTIRWLSRMKYFPRFFFHPCTRFRQGIRGSISSGVNWSFFLLSLILFSRKNCYDFGFLVGTRISSKSVEGVGVFGKETGTDKFCVNICFSSGNFVNLALV</sequence>